<dbReference type="SUPFAM" id="SSF56935">
    <property type="entry name" value="Porins"/>
    <property type="match status" value="1"/>
</dbReference>
<evidence type="ECO:0000313" key="8">
    <source>
        <dbReference type="EMBL" id="GAA0574337.1"/>
    </source>
</evidence>
<keyword evidence="9" id="KW-1185">Reference proteome</keyword>
<name>A0ABN1ETR6_9PROT</name>
<dbReference type="Proteomes" id="UP001499951">
    <property type="component" value="Unassembled WGS sequence"/>
</dbReference>
<dbReference type="PANTHER" id="PTHR40980:SF3">
    <property type="entry name" value="TONB-DEPENDENT RECEPTOR-LIKE BETA-BARREL DOMAIN-CONTAINING PROTEIN"/>
    <property type="match status" value="1"/>
</dbReference>
<feature type="domain" description="TonB-dependent receptor plug" evidence="7">
    <location>
        <begin position="55"/>
        <end position="165"/>
    </location>
</feature>
<evidence type="ECO:0000256" key="5">
    <source>
        <dbReference type="SAM" id="SignalP"/>
    </source>
</evidence>
<dbReference type="PANTHER" id="PTHR40980">
    <property type="entry name" value="PLUG DOMAIN-CONTAINING PROTEIN"/>
    <property type="match status" value="1"/>
</dbReference>
<comment type="subcellular location">
    <subcellularLocation>
        <location evidence="1 4">Cell outer membrane</location>
    </subcellularLocation>
</comment>
<sequence>MKSNLHNRARLLGTTVLAGVGLLLATAPAVAQEMETVTVTGYRASLASSTNAKRESVNFSDSVFAEDIGKFPDTNIAEAFNRIPGITISRENDGSGMRVAIRGLDTNHVKITLNGANVATASTGNTDANGANREVDLNIFPIELFSQLSVSKTSSADQLEGGASGVVAMRSIRPFDNPGMHLSYSAQLSDYENNGTPGHRGHLIGSYTNGPFGVLLGLSGQVNRIMVTGYEGAFNNLTVPSLSDKQFYSPAQIAAMEAAAGVAPGYYPLKNPSQPYNASTNPYAFTSWCNAPANVSTVTSPNTTSTASISQCNPIGGLNGWGIPTESLAISNTGVITRSGGTFPNTGVPNSYVGLPINQANLLALNPGLSIAQIGSAIIPRTGRPMFERGTRDRYNGILSFEYRPTDEMHFYFDSILGVIENNLDREDLMMIGRSGNAIPMNMTVDKNNVVTSADFANAQMALEARPYKEKSDYISLNPGMDWQVTDLLNVKAQINYSRAHFFRDSPTFMPSTPLSVVHMDNTGATPVYSMPTLPGAGLQDPNNYGWYSQSAVRLQQERRYVYTKGAHLDASYGGDKFKVSAGLAWDEWYRLVRGYDNGTWFAEAACGFNPSTFLPGPNTTSGCSNASSFSIPSAWTTNWGTGYSAGLGSVPTAQGPLVPSSAVPGYLSAGPNGFVKVNYNGLKAATNYDFFATHPANGAAENLQDPGRTGFSAGTNTNISSSIIHEKTWGIYGKIEGTLHRGEQKIRYNLGARFIRTQQAVTGYTSVVDARNAGATSASSDDLPDGARYPNYIVPATMTGSYSAFLPSANVVWEIYDDFQLRGAVSRTMTRPNPNSMLPQLGGGGSGADAYTLGNPQLKPFYSTNIDLGAELFTGGEGYLSLGVFKKMITGFPSNYTSVQKFPWLAQFGTVFANFANGSSQYTNLYNLANAGGCWNATGPQTLDCVNVNITQQRNATGLQTIKGMEFNWVQPFDFALEEYGLKGFGLVANVTAISTKTTPNSAAPSVVLNVSPLQYNGTVYYDNDGIMVKVSYAFTRGTITNSNVYGIISGIPAFTEERSMDYAQVDLSSSLKLSKIFGELPSDPELTFDVQNLFHALNGRSYKQYKNLMNYSYNGGSMFLIGIRGSL</sequence>
<gene>
    <name evidence="8" type="ORF">GCM10008942_23830</name>
</gene>
<protein>
    <recommendedName>
        <fullName evidence="10">TonB-dependent receptor</fullName>
    </recommendedName>
</protein>
<evidence type="ECO:0008006" key="10">
    <source>
        <dbReference type="Google" id="ProtNLM"/>
    </source>
</evidence>
<dbReference type="InterPro" id="IPR000531">
    <property type="entry name" value="Beta-barrel_TonB"/>
</dbReference>
<evidence type="ECO:0000259" key="7">
    <source>
        <dbReference type="Pfam" id="PF07715"/>
    </source>
</evidence>
<evidence type="ECO:0000256" key="1">
    <source>
        <dbReference type="ARBA" id="ARBA00004442"/>
    </source>
</evidence>
<dbReference type="Pfam" id="PF00593">
    <property type="entry name" value="TonB_dep_Rec_b-barrel"/>
    <property type="match status" value="1"/>
</dbReference>
<dbReference type="RefSeq" id="WP_166935827.1">
    <property type="nucleotide sequence ID" value="NZ_BAAADD010000006.1"/>
</dbReference>
<evidence type="ECO:0000256" key="4">
    <source>
        <dbReference type="RuleBase" id="RU003357"/>
    </source>
</evidence>
<keyword evidence="3" id="KW-0998">Cell outer membrane</keyword>
<evidence type="ECO:0000256" key="3">
    <source>
        <dbReference type="ARBA" id="ARBA00023237"/>
    </source>
</evidence>
<comment type="caution">
    <text evidence="8">The sequence shown here is derived from an EMBL/GenBank/DDBJ whole genome shotgun (WGS) entry which is preliminary data.</text>
</comment>
<comment type="similarity">
    <text evidence="4">Belongs to the TonB-dependent receptor family.</text>
</comment>
<dbReference type="EMBL" id="BAAADD010000006">
    <property type="protein sequence ID" value="GAA0574337.1"/>
    <property type="molecule type" value="Genomic_DNA"/>
</dbReference>
<evidence type="ECO:0000313" key="9">
    <source>
        <dbReference type="Proteomes" id="UP001499951"/>
    </source>
</evidence>
<dbReference type="Gene3D" id="2.170.130.10">
    <property type="entry name" value="TonB-dependent receptor, plug domain"/>
    <property type="match status" value="1"/>
</dbReference>
<accession>A0ABN1ETR6</accession>
<evidence type="ECO:0000256" key="2">
    <source>
        <dbReference type="ARBA" id="ARBA00023136"/>
    </source>
</evidence>
<organism evidence="8 9">
    <name type="scientific">Rhizomicrobium electricum</name>
    <dbReference type="NCBI Taxonomy" id="480070"/>
    <lineage>
        <taxon>Bacteria</taxon>
        <taxon>Pseudomonadati</taxon>
        <taxon>Pseudomonadota</taxon>
        <taxon>Alphaproteobacteria</taxon>
        <taxon>Micropepsales</taxon>
        <taxon>Micropepsaceae</taxon>
        <taxon>Rhizomicrobium</taxon>
    </lineage>
</organism>
<proteinExistence type="inferred from homology"/>
<reference evidence="8 9" key="1">
    <citation type="journal article" date="2019" name="Int. J. Syst. Evol. Microbiol.">
        <title>The Global Catalogue of Microorganisms (GCM) 10K type strain sequencing project: providing services to taxonomists for standard genome sequencing and annotation.</title>
        <authorList>
            <consortium name="The Broad Institute Genomics Platform"/>
            <consortium name="The Broad Institute Genome Sequencing Center for Infectious Disease"/>
            <person name="Wu L."/>
            <person name="Ma J."/>
        </authorList>
    </citation>
    <scope>NUCLEOTIDE SEQUENCE [LARGE SCALE GENOMIC DNA]</scope>
    <source>
        <strain evidence="8 9">JCM 15089</strain>
    </source>
</reference>
<feature type="domain" description="TonB-dependent receptor-like beta-barrel" evidence="6">
    <location>
        <begin position="589"/>
        <end position="1095"/>
    </location>
</feature>
<keyword evidence="2 4" id="KW-0472">Membrane</keyword>
<feature type="chain" id="PRO_5047081747" description="TonB-dependent receptor" evidence="5">
    <location>
        <begin position="32"/>
        <end position="1129"/>
    </location>
</feature>
<evidence type="ECO:0000259" key="6">
    <source>
        <dbReference type="Pfam" id="PF00593"/>
    </source>
</evidence>
<dbReference type="Pfam" id="PF07715">
    <property type="entry name" value="Plug"/>
    <property type="match status" value="1"/>
</dbReference>
<keyword evidence="4" id="KW-0798">TonB box</keyword>
<keyword evidence="5" id="KW-0732">Signal</keyword>
<dbReference type="InterPro" id="IPR036942">
    <property type="entry name" value="Beta-barrel_TonB_sf"/>
</dbReference>
<dbReference type="Gene3D" id="2.40.170.20">
    <property type="entry name" value="TonB-dependent receptor, beta-barrel domain"/>
    <property type="match status" value="1"/>
</dbReference>
<dbReference type="InterPro" id="IPR012910">
    <property type="entry name" value="Plug_dom"/>
</dbReference>
<feature type="signal peptide" evidence="5">
    <location>
        <begin position="1"/>
        <end position="31"/>
    </location>
</feature>
<dbReference type="InterPro" id="IPR037066">
    <property type="entry name" value="Plug_dom_sf"/>
</dbReference>